<dbReference type="Proteomes" id="UP000229314">
    <property type="component" value="Chromosome"/>
</dbReference>
<reference evidence="2 6" key="2">
    <citation type="submission" date="2017-10" db="EMBL/GenBank/DDBJ databases">
        <title>Complete genome sequence of Paracoccus yeei TT13 isolated from human skin.</title>
        <authorList>
            <person name="Lee K."/>
            <person name="Lim J.Y."/>
            <person name="Hwang I."/>
        </authorList>
    </citation>
    <scope>NUCLEOTIDE SEQUENCE [LARGE SCALE GENOMIC DNA]</scope>
    <source>
        <strain evidence="2 6">TT13</strain>
    </source>
</reference>
<evidence type="ECO:0000313" key="4">
    <source>
        <dbReference type="EMBL" id="QEU10453.1"/>
    </source>
</evidence>
<evidence type="ECO:0000313" key="2">
    <source>
        <dbReference type="EMBL" id="ATQ56051.1"/>
    </source>
</evidence>
<evidence type="ECO:0000313" key="7">
    <source>
        <dbReference type="Proteomes" id="UP000272010"/>
    </source>
</evidence>
<accession>A0A1V0GUD4</accession>
<dbReference type="RefSeq" id="WP_028719375.1">
    <property type="nucleotide sequence ID" value="NZ_CAJGAB010000001.1"/>
</dbReference>
<proteinExistence type="predicted"/>
<reference evidence="7" key="5">
    <citation type="submission" date="2018-07" db="EMBL/GenBank/DDBJ databases">
        <title>Genome Structure of the Opportunistic Pathogen Paracoccus yeei (Alphaproteobacteria) and Identification of Putative Virulence Factors.</title>
        <authorList>
            <person name="Lasek R."/>
            <person name="Szuplewska M."/>
            <person name="Mitura M."/>
            <person name="Decewicz P."/>
            <person name="Chmielowska C."/>
            <person name="Pawlot A."/>
            <person name="Sentkowska D."/>
            <person name="Czarnecki J."/>
            <person name="Bartosik D."/>
        </authorList>
    </citation>
    <scope>NUCLEOTIDE SEQUENCE [LARGE SCALE GENOMIC DNA]</scope>
    <source>
        <strain evidence="7">CCUG 32053</strain>
    </source>
</reference>
<evidence type="ECO:0000313" key="6">
    <source>
        <dbReference type="Proteomes" id="UP000229314"/>
    </source>
</evidence>
<reference evidence="4 8" key="6">
    <citation type="submission" date="2019-09" db="EMBL/GenBank/DDBJ databases">
        <title>FDA dAtabase for Regulatory Grade micrObial Sequences (FDA-ARGOS): Supporting development and validation of Infectious Disease Dx tests.</title>
        <authorList>
            <person name="Sciortino C."/>
            <person name="Tallon L."/>
            <person name="Sadzewicz L."/>
            <person name="Vavikolanu K."/>
            <person name="Mehta A."/>
            <person name="Aluvathingal J."/>
            <person name="Nadendla S."/>
            <person name="Nandy P."/>
            <person name="Geyer C."/>
            <person name="Yan Y."/>
            <person name="Sichtig H."/>
        </authorList>
    </citation>
    <scope>NUCLEOTIDE SEQUENCE [LARGE SCALE GENOMIC DNA]</scope>
    <source>
        <strain evidence="4 8">FDAARGOS_643</strain>
    </source>
</reference>
<dbReference type="AlphaFoldDB" id="A0A1V0GUD4"/>
<dbReference type="EMBL" id="CP024422">
    <property type="protein sequence ID" value="ATQ56051.1"/>
    <property type="molecule type" value="Genomic_DNA"/>
</dbReference>
<sequence length="116" mass="12385">MIGVILWSSLAKEKAVIWCEDHAALAYLQGRDNLLSGHDWPEAGDLVELDSETIDGLRYARGVSLVSAPKCSELPELLKGMAAPKGSRQPVLRVISNKSLTSDASPLPPHRVAAAG</sequence>
<protein>
    <submittedName>
        <fullName evidence="1">Uncharacterized protein</fullName>
    </submittedName>
</protein>
<dbReference type="Proteomes" id="UP000272010">
    <property type="component" value="Chromosome"/>
</dbReference>
<dbReference type="Proteomes" id="UP000191257">
    <property type="component" value="Chromosome"/>
</dbReference>
<gene>
    <name evidence="1" type="ORF">A6J80_14600</name>
    <name evidence="4" type="ORF">FOB51_08695</name>
    <name evidence="3" type="ORF">PY32053_00597</name>
    <name evidence="2" type="ORF">PYTT13_09690</name>
</gene>
<reference evidence="1" key="3">
    <citation type="submission" date="2017-12" db="EMBL/GenBank/DDBJ databases">
        <title>FDA dAtabase for Regulatory Grade micrObial Sequences (FDA-ARGOS): Supporting development and validation of Infectious Disease Dx tests.</title>
        <authorList>
            <person name="Campos J."/>
            <person name="Goldberg B."/>
            <person name="Tallon L."/>
            <person name="Sadzewicz L."/>
            <person name="Sengamalay N."/>
            <person name="Ott S."/>
            <person name="Godinez A."/>
            <person name="Nagaraj S."/>
            <person name="Vyas G."/>
            <person name="Aluvathingal J."/>
            <person name="Nadendla S."/>
            <person name="Geyer C."/>
            <person name="Nandy P."/>
            <person name="Hobson J."/>
            <person name="Sichtig H."/>
        </authorList>
    </citation>
    <scope>NUCLEOTIDE SEQUENCE</scope>
    <source>
        <strain evidence="1">FDAARGOS_252</strain>
    </source>
</reference>
<dbReference type="eggNOG" id="ENOG5033A8V">
    <property type="taxonomic scope" value="Bacteria"/>
</dbReference>
<dbReference type="OrthoDB" id="7868545at2"/>
<dbReference type="STRING" id="147645.A6J80_14600"/>
<dbReference type="EMBL" id="CP031078">
    <property type="protein sequence ID" value="AYF00274.1"/>
    <property type="molecule type" value="Genomic_DNA"/>
</dbReference>
<keyword evidence="5" id="KW-1185">Reference proteome</keyword>
<reference evidence="5" key="1">
    <citation type="submission" date="2017-03" db="EMBL/GenBank/DDBJ databases">
        <title>FDA dAtabase for Regulatory Grade micrObial Sequences (FDA-ARGOS): Supporting development and validation of Infectious Disease Dx tests.</title>
        <authorList>
            <person name="Minogue T."/>
            <person name="Wolcott M."/>
            <person name="Wasieloski L."/>
            <person name="Aguilar W."/>
            <person name="Moore D."/>
            <person name="Tallon L."/>
            <person name="Sadzewicz L."/>
            <person name="Sengamalay N."/>
            <person name="Ott S."/>
            <person name="Godinez A."/>
            <person name="Nagaraj S."/>
            <person name="Nadendla S."/>
            <person name="Geyer C."/>
            <person name="Sichtig H."/>
        </authorList>
    </citation>
    <scope>NUCLEOTIDE SEQUENCE [LARGE SCALE GENOMIC DNA]</scope>
    <source>
        <strain evidence="5">FDAARGOS_252</strain>
    </source>
</reference>
<evidence type="ECO:0000313" key="5">
    <source>
        <dbReference type="Proteomes" id="UP000191257"/>
    </source>
</evidence>
<evidence type="ECO:0000313" key="1">
    <source>
        <dbReference type="EMBL" id="ARC37432.1"/>
    </source>
</evidence>
<dbReference type="EMBL" id="CP020442">
    <property type="protein sequence ID" value="ARC37432.1"/>
    <property type="molecule type" value="Genomic_DNA"/>
</dbReference>
<evidence type="ECO:0000313" key="3">
    <source>
        <dbReference type="EMBL" id="AYF00274.1"/>
    </source>
</evidence>
<reference evidence="3" key="4">
    <citation type="journal article" date="2018" name="Front. Microbiol.">
        <title>Genome Structure of the Opportunistic Pathogen Paracoccus yeei (Alphaproteobacteria) and Identification of Putative Virulence Factors.</title>
        <authorList>
            <person name="Lasek R."/>
            <person name="Szuplewska M."/>
            <person name="Mitura M."/>
            <person name="Decewicz P."/>
            <person name="Chmielowska C."/>
            <person name="Pawlot A."/>
            <person name="Sentkowska D."/>
            <person name="Czarnecki J."/>
            <person name="Bartosik D."/>
        </authorList>
    </citation>
    <scope>NUCLEOTIDE SEQUENCE</scope>
    <source>
        <strain evidence="3">CCUG 32053</strain>
    </source>
</reference>
<organism evidence="1 5">
    <name type="scientific">Paracoccus yeei</name>
    <dbReference type="NCBI Taxonomy" id="147645"/>
    <lineage>
        <taxon>Bacteria</taxon>
        <taxon>Pseudomonadati</taxon>
        <taxon>Pseudomonadota</taxon>
        <taxon>Alphaproteobacteria</taxon>
        <taxon>Rhodobacterales</taxon>
        <taxon>Paracoccaceae</taxon>
        <taxon>Paracoccus</taxon>
    </lineage>
</organism>
<dbReference type="KEGG" id="pye:A6J80_14600"/>
<dbReference type="Proteomes" id="UP000324507">
    <property type="component" value="Chromosome"/>
</dbReference>
<name>A0A1V0GUD4_9RHOB</name>
<dbReference type="EMBL" id="CP044081">
    <property type="protein sequence ID" value="QEU10453.1"/>
    <property type="molecule type" value="Genomic_DNA"/>
</dbReference>
<evidence type="ECO:0000313" key="8">
    <source>
        <dbReference type="Proteomes" id="UP000324507"/>
    </source>
</evidence>